<dbReference type="EMBL" id="HQ641347">
    <property type="protein sequence ID" value="ADX87833.1"/>
    <property type="molecule type" value="Genomic_DNA"/>
</dbReference>
<dbReference type="OrthoDB" id="23651at10239"/>
<keyword evidence="2" id="KW-1185">Reference proteome</keyword>
<dbReference type="KEGG" id="vg:10228496"/>
<evidence type="ECO:0000313" key="1">
    <source>
        <dbReference type="EMBL" id="ADX87833.1"/>
    </source>
</evidence>
<dbReference type="RefSeq" id="YP_004250958.1">
    <property type="nucleotide sequence ID" value="NC_015157.1"/>
</dbReference>
<dbReference type="GeneID" id="10228496"/>
<dbReference type="Proteomes" id="UP000007502">
    <property type="component" value="Segment"/>
</dbReference>
<name>F1D139_9CAUD</name>
<protein>
    <submittedName>
        <fullName evidence="1">Uncharacterized protein ORF17</fullName>
    </submittedName>
</protein>
<reference evidence="1 2" key="1">
    <citation type="journal article" date="2011" name="MBio">
        <title>Evidence of a dominant lineage of Vibrio cholerae-specific lytic bacteriophages shed by cholera patients over a 10-year period in Dhaka, Bangladesh.</title>
        <authorList>
            <person name="Seed K.D."/>
            <person name="Bodi K.L."/>
            <person name="Kropinski A.M."/>
            <person name="Ackermann H.W."/>
            <person name="Calderwood S.B."/>
            <person name="Qadri F."/>
            <person name="Camilli A."/>
        </authorList>
    </citation>
    <scope>NUCLEOTIDE SEQUENCE [LARGE SCALE GENOMIC DNA]</scope>
</reference>
<gene>
    <name evidence="1" type="primary">ORF17</name>
</gene>
<proteinExistence type="predicted"/>
<accession>F1D139</accession>
<sequence length="138" mass="15737">MNTQDNAKYFPLTFSQVKALINTLGRDETETFINDINDQPEFMENLGVVDSVGELINLYESGCASNAHASVYYHQAQQCMIECSDSIEGQLECEEMPIEWNPSDESFAQFCSKCCVMAVESYIRQFEEVIEVLQQTDY</sequence>
<organism evidence="1 2">
    <name type="scientific">Vibrio phage ICP1</name>
    <dbReference type="NCBI Taxonomy" id="979525"/>
    <lineage>
        <taxon>Viruses</taxon>
        <taxon>Duplodnaviria</taxon>
        <taxon>Heunggongvirae</taxon>
        <taxon>Uroviricota</taxon>
        <taxon>Caudoviricetes</taxon>
        <taxon>Mohonavirus</taxon>
        <taxon>Mohonavirus ICP1</taxon>
    </lineage>
</organism>
<evidence type="ECO:0000313" key="2">
    <source>
        <dbReference type="Proteomes" id="UP000007502"/>
    </source>
</evidence>